<dbReference type="InterPro" id="IPR019585">
    <property type="entry name" value="Rpn7/CSN1"/>
</dbReference>
<organism evidence="9 10">
    <name type="scientific">Apiospora hydei</name>
    <dbReference type="NCBI Taxonomy" id="1337664"/>
    <lineage>
        <taxon>Eukaryota</taxon>
        <taxon>Fungi</taxon>
        <taxon>Dikarya</taxon>
        <taxon>Ascomycota</taxon>
        <taxon>Pezizomycotina</taxon>
        <taxon>Sordariomycetes</taxon>
        <taxon>Xylariomycetidae</taxon>
        <taxon>Amphisphaeriales</taxon>
        <taxon>Apiosporaceae</taxon>
        <taxon>Apiospora</taxon>
    </lineage>
</organism>
<keyword evidence="5" id="KW-0736">Signalosome</keyword>
<evidence type="ECO:0000313" key="10">
    <source>
        <dbReference type="Proteomes" id="UP001433268"/>
    </source>
</evidence>
<dbReference type="RefSeq" id="XP_066662803.1">
    <property type="nucleotide sequence ID" value="XM_066817111.1"/>
</dbReference>
<comment type="similarity">
    <text evidence="3">Belongs to the CSN1 family.</text>
</comment>
<name>A0ABR1V726_9PEZI</name>
<dbReference type="InterPro" id="IPR000717">
    <property type="entry name" value="PCI_dom"/>
</dbReference>
<evidence type="ECO:0000256" key="2">
    <source>
        <dbReference type="ARBA" id="ARBA00004496"/>
    </source>
</evidence>
<reference evidence="9 10" key="1">
    <citation type="submission" date="2023-01" db="EMBL/GenBank/DDBJ databases">
        <title>Analysis of 21 Apiospora genomes using comparative genomics revels a genus with tremendous synthesis potential of carbohydrate active enzymes and secondary metabolites.</title>
        <authorList>
            <person name="Sorensen T."/>
        </authorList>
    </citation>
    <scope>NUCLEOTIDE SEQUENCE [LARGE SCALE GENOMIC DNA]</scope>
    <source>
        <strain evidence="9 10">CBS 114990</strain>
    </source>
</reference>
<evidence type="ECO:0000256" key="4">
    <source>
        <dbReference type="ARBA" id="ARBA00022490"/>
    </source>
</evidence>
<gene>
    <name evidence="9" type="ORF">PG997_012797</name>
</gene>
<evidence type="ECO:0000256" key="3">
    <source>
        <dbReference type="ARBA" id="ARBA00008793"/>
    </source>
</evidence>
<feature type="coiled-coil region" evidence="7">
    <location>
        <begin position="105"/>
        <end position="132"/>
    </location>
</feature>
<keyword evidence="7" id="KW-0175">Coiled coil</keyword>
<comment type="subcellular location">
    <subcellularLocation>
        <location evidence="2">Cytoplasm</location>
    </subcellularLocation>
    <subcellularLocation>
        <location evidence="1">Nucleus</location>
    </subcellularLocation>
</comment>
<dbReference type="Gene3D" id="1.25.40.570">
    <property type="match status" value="1"/>
</dbReference>
<keyword evidence="6" id="KW-0539">Nucleus</keyword>
<proteinExistence type="inferred from homology"/>
<dbReference type="GeneID" id="92050171"/>
<feature type="domain" description="PCI" evidence="8">
    <location>
        <begin position="189"/>
        <end position="363"/>
    </location>
</feature>
<dbReference type="InterPro" id="IPR036390">
    <property type="entry name" value="WH_DNA-bd_sf"/>
</dbReference>
<dbReference type="SUPFAM" id="SSF46785">
    <property type="entry name" value="Winged helix' DNA-binding domain"/>
    <property type="match status" value="1"/>
</dbReference>
<keyword evidence="10" id="KW-1185">Reference proteome</keyword>
<dbReference type="Pfam" id="PF01399">
    <property type="entry name" value="PCI"/>
    <property type="match status" value="1"/>
</dbReference>
<dbReference type="EMBL" id="JAQQWN010000009">
    <property type="protein sequence ID" value="KAK8066050.1"/>
    <property type="molecule type" value="Genomic_DNA"/>
</dbReference>
<comment type="caution">
    <text evidence="9">The sequence shown here is derived from an EMBL/GenBank/DDBJ whole genome shotgun (WGS) entry which is preliminary data.</text>
</comment>
<evidence type="ECO:0000256" key="6">
    <source>
        <dbReference type="ARBA" id="ARBA00023242"/>
    </source>
</evidence>
<dbReference type="InterPro" id="IPR045135">
    <property type="entry name" value="Rpn7_N"/>
</dbReference>
<evidence type="ECO:0000256" key="1">
    <source>
        <dbReference type="ARBA" id="ARBA00004123"/>
    </source>
</evidence>
<protein>
    <submittedName>
        <fullName evidence="9">COP9 signalosome complex subunit 1</fullName>
    </submittedName>
</protein>
<dbReference type="PANTHER" id="PTHR14145:SF2">
    <property type="entry name" value="COP9 SIGNALOSOME COMPLEX SUBUNIT 1"/>
    <property type="match status" value="1"/>
</dbReference>
<dbReference type="Proteomes" id="UP001433268">
    <property type="component" value="Unassembled WGS sequence"/>
</dbReference>
<keyword evidence="4" id="KW-0963">Cytoplasm</keyword>
<accession>A0ABR1V726</accession>
<dbReference type="Pfam" id="PF10602">
    <property type="entry name" value="RPN7"/>
    <property type="match status" value="1"/>
</dbReference>
<sequence length="433" mass="48376">MASTDPILHFFTIMESQSGVIVKETPKLDLDLYIANYRGRTCFDRLLLIGRSSVPLCVDALKAAISEAKKGKDVQRYRDAWECIRIAAPNDPESQLDTAWIDNTEKANKMETARLEAELKQYKNNLVKESIRAHIVGIAKHLIGIVLQRRDWPSVLANVGKMLTGGMSDEEQKAHQPFQKLVTGIANLHSEKFYEAAKNFLEVGDPSICQGCNDIASSNDVATYGGLLALASMDRSELQSRVLDNSSFRNYLELEPHIRKAVSMFVNGRYSACLDILESYRADYLLDIHLQPHLPAIFSAIRNKCIVQYFIPFSCVTLESMNKSFAKPGESLESELITMIRSGVLRARINTIDKLLVAVSTDDRAEMQAKGLEMAKNYEREAIERIRRMNIAAADLEVKGTRKGVGNAMSSISGETWFDDTRRQLSQGESSAG</sequence>
<dbReference type="PANTHER" id="PTHR14145">
    <property type="entry name" value="26S PROTESOME SUBUNIT 6"/>
    <property type="match status" value="1"/>
</dbReference>
<dbReference type="PROSITE" id="PS50250">
    <property type="entry name" value="PCI"/>
    <property type="match status" value="1"/>
</dbReference>
<evidence type="ECO:0000256" key="5">
    <source>
        <dbReference type="ARBA" id="ARBA00022790"/>
    </source>
</evidence>
<dbReference type="SMART" id="SM00088">
    <property type="entry name" value="PINT"/>
    <property type="match status" value="1"/>
</dbReference>
<evidence type="ECO:0000256" key="7">
    <source>
        <dbReference type="SAM" id="Coils"/>
    </source>
</evidence>
<evidence type="ECO:0000259" key="8">
    <source>
        <dbReference type="PROSITE" id="PS50250"/>
    </source>
</evidence>
<evidence type="ECO:0000313" key="9">
    <source>
        <dbReference type="EMBL" id="KAK8066050.1"/>
    </source>
</evidence>